<keyword evidence="4" id="KW-1185">Reference proteome</keyword>
<dbReference type="SUPFAM" id="SSF54285">
    <property type="entry name" value="MoaD/ThiS"/>
    <property type="match status" value="1"/>
</dbReference>
<dbReference type="Proteomes" id="UP000056090">
    <property type="component" value="Chromosome"/>
</dbReference>
<dbReference type="Proteomes" id="UP000263517">
    <property type="component" value="Unassembled WGS sequence"/>
</dbReference>
<dbReference type="InterPro" id="IPR012675">
    <property type="entry name" value="Beta-grasp_dom_sf"/>
</dbReference>
<dbReference type="eggNOG" id="COG2104">
    <property type="taxonomic scope" value="Bacteria"/>
</dbReference>
<evidence type="ECO:0000313" key="6">
    <source>
        <dbReference type="Proteomes" id="UP000264779"/>
    </source>
</evidence>
<reference evidence="1 4" key="1">
    <citation type="submission" date="2014-06" db="EMBL/GenBank/DDBJ databases">
        <title>Genomes of Alteromonas australica, a world apart.</title>
        <authorList>
            <person name="Gonzaga A."/>
            <person name="Lopez-Perez M."/>
            <person name="Rodriguez-Valera F."/>
        </authorList>
    </citation>
    <scope>NUCLEOTIDE SEQUENCE [LARGE SCALE GENOMIC DNA]</scope>
    <source>
        <strain evidence="1 4">H 17</strain>
    </source>
</reference>
<proteinExistence type="predicted"/>
<name>A0A075NXC8_9ALTE</name>
<evidence type="ECO:0000313" key="2">
    <source>
        <dbReference type="EMBL" id="HAW75436.1"/>
    </source>
</evidence>
<dbReference type="PANTHER" id="PTHR34472:SF1">
    <property type="entry name" value="SULFUR CARRIER PROTEIN THIS"/>
    <property type="match status" value="1"/>
</dbReference>
<dbReference type="STRING" id="589873.EP12_00500"/>
<dbReference type="NCBIfam" id="TIGR01683">
    <property type="entry name" value="thiS"/>
    <property type="match status" value="1"/>
</dbReference>
<accession>A0A075NXC8</accession>
<gene>
    <name evidence="2" type="primary">thiS</name>
    <name evidence="2" type="ORF">DCW74_06835</name>
    <name evidence="3" type="ORF">DEB45_05640</name>
    <name evidence="1" type="ORF">EP13_00525</name>
</gene>
<protein>
    <submittedName>
        <fullName evidence="1">Thiamine biosynthesis protein ThiS</fullName>
    </submittedName>
</protein>
<dbReference type="InterPro" id="IPR010035">
    <property type="entry name" value="Thi_S"/>
</dbReference>
<dbReference type="Proteomes" id="UP000264779">
    <property type="component" value="Unassembled WGS sequence"/>
</dbReference>
<dbReference type="Gene3D" id="3.10.20.30">
    <property type="match status" value="1"/>
</dbReference>
<evidence type="ECO:0000313" key="1">
    <source>
        <dbReference type="EMBL" id="AIF97295.1"/>
    </source>
</evidence>
<reference evidence="5 6" key="2">
    <citation type="journal article" date="2018" name="Nat. Biotechnol.">
        <title>A standardized bacterial taxonomy based on genome phylogeny substantially revises the tree of life.</title>
        <authorList>
            <person name="Parks D.H."/>
            <person name="Chuvochina M."/>
            <person name="Waite D.W."/>
            <person name="Rinke C."/>
            <person name="Skarshewski A."/>
            <person name="Chaumeil P.A."/>
            <person name="Hugenholtz P."/>
        </authorList>
    </citation>
    <scope>NUCLEOTIDE SEQUENCE [LARGE SCALE GENOMIC DNA]</scope>
    <source>
        <strain evidence="3">UBA11621</strain>
        <strain evidence="2">UBA11978</strain>
    </source>
</reference>
<dbReference type="EMBL" id="DNAN01000237">
    <property type="protein sequence ID" value="HAW75436.1"/>
    <property type="molecule type" value="Genomic_DNA"/>
</dbReference>
<dbReference type="PANTHER" id="PTHR34472">
    <property type="entry name" value="SULFUR CARRIER PROTEIN THIS"/>
    <property type="match status" value="1"/>
</dbReference>
<dbReference type="KEGG" id="aal:EP13_00525"/>
<dbReference type="CDD" id="cd00565">
    <property type="entry name" value="Ubl_ThiS"/>
    <property type="match status" value="1"/>
</dbReference>
<dbReference type="InterPro" id="IPR003749">
    <property type="entry name" value="ThiS/MoaD-like"/>
</dbReference>
<dbReference type="InterPro" id="IPR016155">
    <property type="entry name" value="Mopterin_synth/thiamin_S_b"/>
</dbReference>
<dbReference type="RefSeq" id="WP_044055479.1">
    <property type="nucleotide sequence ID" value="NZ_CALBIY010000109.1"/>
</dbReference>
<dbReference type="Pfam" id="PF02597">
    <property type="entry name" value="ThiS"/>
    <property type="match status" value="1"/>
</dbReference>
<evidence type="ECO:0000313" key="5">
    <source>
        <dbReference type="Proteomes" id="UP000263517"/>
    </source>
</evidence>
<dbReference type="AlphaFoldDB" id="A0A075NXC8"/>
<dbReference type="EMBL" id="DONK01000084">
    <property type="protein sequence ID" value="HBU50726.1"/>
    <property type="molecule type" value="Genomic_DNA"/>
</dbReference>
<evidence type="ECO:0000313" key="4">
    <source>
        <dbReference type="Proteomes" id="UP000056090"/>
    </source>
</evidence>
<dbReference type="EMBL" id="CP008849">
    <property type="protein sequence ID" value="AIF97295.1"/>
    <property type="molecule type" value="Genomic_DNA"/>
</dbReference>
<sequence>MTQITVNVNQQPQHCVSPISIAELLALKQLEKKGTAVARNNNIVSKSQWSATYLNHGDTLDIFTLVAGG</sequence>
<organism evidence="1 4">
    <name type="scientific">Alteromonas australica</name>
    <dbReference type="NCBI Taxonomy" id="589873"/>
    <lineage>
        <taxon>Bacteria</taxon>
        <taxon>Pseudomonadati</taxon>
        <taxon>Pseudomonadota</taxon>
        <taxon>Gammaproteobacteria</taxon>
        <taxon>Alteromonadales</taxon>
        <taxon>Alteromonadaceae</taxon>
        <taxon>Alteromonas/Salinimonas group</taxon>
        <taxon>Alteromonas</taxon>
    </lineage>
</organism>
<evidence type="ECO:0000313" key="3">
    <source>
        <dbReference type="EMBL" id="HBU50726.1"/>
    </source>
</evidence>
<dbReference type="GeneID" id="78253431"/>